<evidence type="ECO:0000256" key="1">
    <source>
        <dbReference type="ARBA" id="ARBA00023125"/>
    </source>
</evidence>
<evidence type="ECO:0000313" key="4">
    <source>
        <dbReference type="EMBL" id="KAF5176298.1"/>
    </source>
</evidence>
<evidence type="ECO:0000313" key="5">
    <source>
        <dbReference type="Proteomes" id="UP000554482"/>
    </source>
</evidence>
<evidence type="ECO:0000259" key="3">
    <source>
        <dbReference type="Pfam" id="PF16900"/>
    </source>
</evidence>
<dbReference type="AlphaFoldDB" id="A0A7J6UUZ2"/>
<dbReference type="Pfam" id="PF08646">
    <property type="entry name" value="Rep_fac-A_C"/>
    <property type="match status" value="1"/>
</dbReference>
<name>A0A7J6UUZ2_THATH</name>
<dbReference type="InterPro" id="IPR012340">
    <property type="entry name" value="NA-bd_OB-fold"/>
</dbReference>
<reference evidence="4 5" key="1">
    <citation type="submission" date="2020-06" db="EMBL/GenBank/DDBJ databases">
        <title>Transcriptomic and genomic resources for Thalictrum thalictroides and T. hernandezii: Facilitating candidate gene discovery in an emerging model plant lineage.</title>
        <authorList>
            <person name="Arias T."/>
            <person name="Riano-Pachon D.M."/>
            <person name="Di Stilio V.S."/>
        </authorList>
    </citation>
    <scope>NUCLEOTIDE SEQUENCE [LARGE SCALE GENOMIC DNA]</scope>
    <source>
        <strain evidence="5">cv. WT478/WT964</strain>
        <tissue evidence="4">Leaves</tissue>
    </source>
</reference>
<dbReference type="Proteomes" id="UP000554482">
    <property type="component" value="Unassembled WGS sequence"/>
</dbReference>
<dbReference type="SUPFAM" id="SSF50249">
    <property type="entry name" value="Nucleic acid-binding proteins"/>
    <property type="match status" value="2"/>
</dbReference>
<proteinExistence type="predicted"/>
<feature type="domain" description="Replication factor A C-terminal" evidence="2">
    <location>
        <begin position="139"/>
        <end position="219"/>
    </location>
</feature>
<evidence type="ECO:0000259" key="2">
    <source>
        <dbReference type="Pfam" id="PF08646"/>
    </source>
</evidence>
<sequence length="269" mass="30771">MAVLNANTVVQEVTELPDFPRYSFDFIKLNTLAQHNNNDFLNDVIGIFVGCSEVQTVRNNKIIREIWLQDETDTNVRVVLWGDMANSFAKPTDLSDKPIFVLSSTSIDFYTGTNKYTVNSRPSSNYYFDLDIPEARFLKNRIVIRLSIQDSIGSCIVSLFGNLAVEMLDKQLQEILELEQIGVRIDDLFDEAKMKEFIFQIKMTTYQDKLSLSMTKLQVVQDILEANGGSDMMENNTKSPKILELVTVKQEKLDVDVKFQNPPKKFTKV</sequence>
<accession>A0A7J6UUZ2</accession>
<keyword evidence="5" id="KW-1185">Reference proteome</keyword>
<dbReference type="Pfam" id="PF16900">
    <property type="entry name" value="REPA_OB_2"/>
    <property type="match status" value="1"/>
</dbReference>
<dbReference type="GO" id="GO:0003677">
    <property type="term" value="F:DNA binding"/>
    <property type="evidence" value="ECO:0007669"/>
    <property type="project" value="UniProtKB-KW"/>
</dbReference>
<dbReference type="EMBL" id="JABWDY010042959">
    <property type="protein sequence ID" value="KAF5176298.1"/>
    <property type="molecule type" value="Genomic_DNA"/>
</dbReference>
<organism evidence="4 5">
    <name type="scientific">Thalictrum thalictroides</name>
    <name type="common">Rue-anemone</name>
    <name type="synonym">Anemone thalictroides</name>
    <dbReference type="NCBI Taxonomy" id="46969"/>
    <lineage>
        <taxon>Eukaryota</taxon>
        <taxon>Viridiplantae</taxon>
        <taxon>Streptophyta</taxon>
        <taxon>Embryophyta</taxon>
        <taxon>Tracheophyta</taxon>
        <taxon>Spermatophyta</taxon>
        <taxon>Magnoliopsida</taxon>
        <taxon>Ranunculales</taxon>
        <taxon>Ranunculaceae</taxon>
        <taxon>Thalictroideae</taxon>
        <taxon>Thalictrum</taxon>
    </lineage>
</organism>
<dbReference type="PANTHER" id="PTHR47165:SF4">
    <property type="entry name" value="OS03G0429900 PROTEIN"/>
    <property type="match status" value="1"/>
</dbReference>
<dbReference type="Gene3D" id="2.40.50.140">
    <property type="entry name" value="Nucleic acid-binding proteins"/>
    <property type="match status" value="1"/>
</dbReference>
<feature type="domain" description="Replication protein A OB" evidence="3">
    <location>
        <begin position="35"/>
        <end position="120"/>
    </location>
</feature>
<keyword evidence="1" id="KW-0238">DNA-binding</keyword>
<gene>
    <name evidence="4" type="ORF">FRX31_034115</name>
</gene>
<protein>
    <submittedName>
        <fullName evidence="4">Uncharacterized protein</fullName>
    </submittedName>
</protein>
<dbReference type="InterPro" id="IPR013955">
    <property type="entry name" value="Rep_factor-A_C"/>
</dbReference>
<dbReference type="PANTHER" id="PTHR47165">
    <property type="entry name" value="OS03G0429900 PROTEIN"/>
    <property type="match status" value="1"/>
</dbReference>
<dbReference type="InterPro" id="IPR031657">
    <property type="entry name" value="REPA_OB_2"/>
</dbReference>
<comment type="caution">
    <text evidence="4">The sequence shown here is derived from an EMBL/GenBank/DDBJ whole genome shotgun (WGS) entry which is preliminary data.</text>
</comment>